<evidence type="ECO:0000313" key="2">
    <source>
        <dbReference type="EMBL" id="TDP37656.1"/>
    </source>
</evidence>
<evidence type="ECO:0000313" key="3">
    <source>
        <dbReference type="Proteomes" id="UP000295087"/>
    </source>
</evidence>
<name>A0A4R6PIU8_NOCIG</name>
<keyword evidence="3" id="KW-1185">Reference proteome</keyword>
<proteinExistence type="predicted"/>
<accession>A0A4R6PIU8</accession>
<organism evidence="2 3">
    <name type="scientific">Nocardia ignorata</name>
    <dbReference type="NCBI Taxonomy" id="145285"/>
    <lineage>
        <taxon>Bacteria</taxon>
        <taxon>Bacillati</taxon>
        <taxon>Actinomycetota</taxon>
        <taxon>Actinomycetes</taxon>
        <taxon>Mycobacteriales</taxon>
        <taxon>Nocardiaceae</taxon>
        <taxon>Nocardia</taxon>
    </lineage>
</organism>
<gene>
    <name evidence="2" type="ORF">DFR75_1046</name>
</gene>
<evidence type="ECO:0000259" key="1">
    <source>
        <dbReference type="Pfam" id="PF14230"/>
    </source>
</evidence>
<dbReference type="AlphaFoldDB" id="A0A4R6PIU8"/>
<comment type="caution">
    <text evidence="2">The sequence shown here is derived from an EMBL/GenBank/DDBJ whole genome shotgun (WGS) entry which is preliminary data.</text>
</comment>
<dbReference type="Proteomes" id="UP000295087">
    <property type="component" value="Unassembled WGS sequence"/>
</dbReference>
<feature type="domain" description="DUF4333" evidence="1">
    <location>
        <begin position="66"/>
        <end position="133"/>
    </location>
</feature>
<dbReference type="Pfam" id="PF14230">
    <property type="entry name" value="DUF4333"/>
    <property type="match status" value="1"/>
</dbReference>
<dbReference type="InterPro" id="IPR025637">
    <property type="entry name" value="DUF4333"/>
</dbReference>
<dbReference type="EMBL" id="SNXK01000004">
    <property type="protein sequence ID" value="TDP37656.1"/>
    <property type="molecule type" value="Genomic_DNA"/>
</dbReference>
<protein>
    <submittedName>
        <fullName evidence="2">Uncharacterized protein DUF4333</fullName>
    </submittedName>
</protein>
<sequence length="141" mass="14960">MACTDFLAASSDERSKVIKDFLADSEQQSPASTGTSPTVNSVLKFCYTVGNREGSKIRDSIAFESVLLPDVLDEAAVEQGVSGILTDTYGIQGVSNVDCPANVRVESGRTFTCSAVISAKQRSVPVKITDSEGTYEVGRPD</sequence>
<reference evidence="2 3" key="1">
    <citation type="submission" date="2019-03" db="EMBL/GenBank/DDBJ databases">
        <title>Genomic Encyclopedia of Type Strains, Phase IV (KMG-IV): sequencing the most valuable type-strain genomes for metagenomic binning, comparative biology and taxonomic classification.</title>
        <authorList>
            <person name="Goeker M."/>
        </authorList>
    </citation>
    <scope>NUCLEOTIDE SEQUENCE [LARGE SCALE GENOMIC DNA]</scope>
    <source>
        <strain evidence="2 3">DSM 44496</strain>
    </source>
</reference>